<feature type="signal peptide" evidence="1">
    <location>
        <begin position="1"/>
        <end position="18"/>
    </location>
</feature>
<evidence type="ECO:0000313" key="2">
    <source>
        <dbReference type="EMBL" id="TDZ34571.1"/>
    </source>
</evidence>
<sequence length="143" mass="15916">MKFSFTVILGAMAAMAAAQNCWDASFSWNPACGRGHCAMEGANCVCEGCEPPLPSQSIRNNTTIHIQAYLFAVNYKIHPIVKIWWNTRRPGRKCVKESQLGIRGYQATMFRSRFHTSQVINSPSTCNSAVSFQMLSPNAILLR</sequence>
<dbReference type="Proteomes" id="UP000295083">
    <property type="component" value="Unassembled WGS sequence"/>
</dbReference>
<comment type="caution">
    <text evidence="2">The sequence shown here is derived from an EMBL/GenBank/DDBJ whole genome shotgun (WGS) entry which is preliminary data.</text>
</comment>
<keyword evidence="1" id="KW-0732">Signal</keyword>
<feature type="chain" id="PRO_5020640800" evidence="1">
    <location>
        <begin position="19"/>
        <end position="143"/>
    </location>
</feature>
<gene>
    <name evidence="2" type="ORF">C8035_v010805</name>
</gene>
<dbReference type="EMBL" id="QAPG01000052">
    <property type="protein sequence ID" value="TDZ34571.1"/>
    <property type="molecule type" value="Genomic_DNA"/>
</dbReference>
<evidence type="ECO:0000256" key="1">
    <source>
        <dbReference type="SAM" id="SignalP"/>
    </source>
</evidence>
<accession>A0A4R8Q7L6</accession>
<evidence type="ECO:0000313" key="3">
    <source>
        <dbReference type="Proteomes" id="UP000295083"/>
    </source>
</evidence>
<proteinExistence type="predicted"/>
<organism evidence="2 3">
    <name type="scientific">Colletotrichum spinosum</name>
    <dbReference type="NCBI Taxonomy" id="1347390"/>
    <lineage>
        <taxon>Eukaryota</taxon>
        <taxon>Fungi</taxon>
        <taxon>Dikarya</taxon>
        <taxon>Ascomycota</taxon>
        <taxon>Pezizomycotina</taxon>
        <taxon>Sordariomycetes</taxon>
        <taxon>Hypocreomycetidae</taxon>
        <taxon>Glomerellales</taxon>
        <taxon>Glomerellaceae</taxon>
        <taxon>Colletotrichum</taxon>
        <taxon>Colletotrichum orbiculare species complex</taxon>
    </lineage>
</organism>
<protein>
    <submittedName>
        <fullName evidence="2">Uncharacterized protein</fullName>
    </submittedName>
</protein>
<dbReference type="AlphaFoldDB" id="A0A4R8Q7L6"/>
<keyword evidence="3" id="KW-1185">Reference proteome</keyword>
<reference evidence="2 3" key="1">
    <citation type="submission" date="2018-11" db="EMBL/GenBank/DDBJ databases">
        <title>Genome sequence and assembly of Colletotrichum spinosum.</title>
        <authorList>
            <person name="Gan P."/>
            <person name="Shirasu K."/>
        </authorList>
    </citation>
    <scope>NUCLEOTIDE SEQUENCE [LARGE SCALE GENOMIC DNA]</scope>
    <source>
        <strain evidence="2 3">CBS 515.97</strain>
    </source>
</reference>
<name>A0A4R8Q7L6_9PEZI</name>